<evidence type="ECO:0000313" key="14">
    <source>
        <dbReference type="Proteomes" id="UP001333102"/>
    </source>
</evidence>
<dbReference type="InterPro" id="IPR022646">
    <property type="entry name" value="SecD/SecF_CS"/>
</dbReference>
<reference evidence="14" key="1">
    <citation type="submission" date="2023-12" db="EMBL/GenBank/DDBJ databases">
        <title>Novel isolates from deep terrestrial aquifers shed light on the physiology and ecology of the class Limnochordia.</title>
        <authorList>
            <person name="Karnachuk O.V."/>
            <person name="Lukina A.P."/>
            <person name="Avakyan M.R."/>
            <person name="Kadnikov V."/>
            <person name="Begmatov S."/>
            <person name="Beletsky A.V."/>
            <person name="Mardanov A.V."/>
            <person name="Ravin N.V."/>
        </authorList>
    </citation>
    <scope>NUCLEOTIDE SEQUENCE [LARGE SCALE GENOMIC DNA]</scope>
    <source>
        <strain evidence="14">LN</strain>
    </source>
</reference>
<proteinExistence type="inferred from homology"/>
<keyword evidence="4 9" id="KW-0812">Transmembrane</keyword>
<keyword evidence="7 9" id="KW-0811">Translocation</keyword>
<keyword evidence="14" id="KW-1185">Reference proteome</keyword>
<dbReference type="Pfam" id="PF21760">
    <property type="entry name" value="SecD_1st"/>
    <property type="match status" value="1"/>
</dbReference>
<dbReference type="EMBL" id="CP141614">
    <property type="protein sequence ID" value="WRP13497.1"/>
    <property type="molecule type" value="Genomic_DNA"/>
</dbReference>
<comment type="similarity">
    <text evidence="9">Belongs to the SecD/SecF family. SecD subfamily.</text>
</comment>
<evidence type="ECO:0000256" key="2">
    <source>
        <dbReference type="ARBA" id="ARBA00022448"/>
    </source>
</evidence>
<dbReference type="SUPFAM" id="SSF82866">
    <property type="entry name" value="Multidrug efflux transporter AcrB transmembrane domain"/>
    <property type="match status" value="1"/>
</dbReference>
<dbReference type="PRINTS" id="PR01755">
    <property type="entry name" value="SECFTRNLCASE"/>
</dbReference>
<keyword evidence="6 9" id="KW-1133">Transmembrane helix</keyword>
<evidence type="ECO:0000256" key="8">
    <source>
        <dbReference type="ARBA" id="ARBA00023136"/>
    </source>
</evidence>
<dbReference type="Pfam" id="PF22599">
    <property type="entry name" value="SecDF_P1_head"/>
    <property type="match status" value="1"/>
</dbReference>
<protein>
    <recommendedName>
        <fullName evidence="9">Protein translocase subunit SecD</fullName>
    </recommendedName>
</protein>
<dbReference type="InterPro" id="IPR022813">
    <property type="entry name" value="SecD/SecF_arch_bac"/>
</dbReference>
<keyword evidence="5 9" id="KW-0653">Protein transport</keyword>
<keyword evidence="2 9" id="KW-0813">Transport</keyword>
<dbReference type="InterPro" id="IPR048631">
    <property type="entry name" value="SecD_1st"/>
</dbReference>
<feature type="transmembrane region" description="Helical" evidence="9">
    <location>
        <begin position="6"/>
        <end position="25"/>
    </location>
</feature>
<dbReference type="InterPro" id="IPR048634">
    <property type="entry name" value="SecD_SecF_C"/>
</dbReference>
<feature type="domain" description="SecDF P1 head subdomain" evidence="12">
    <location>
        <begin position="118"/>
        <end position="213"/>
    </location>
</feature>
<feature type="domain" description="Protein translocase subunit SecDF P1" evidence="11">
    <location>
        <begin position="58"/>
        <end position="114"/>
    </location>
</feature>
<evidence type="ECO:0000256" key="6">
    <source>
        <dbReference type="ARBA" id="ARBA00022989"/>
    </source>
</evidence>
<comment type="caution">
    <text evidence="9">Lacks conserved residue(s) required for the propagation of feature annotation.</text>
</comment>
<dbReference type="InterPro" id="IPR054384">
    <property type="entry name" value="SecDF_P1_head"/>
</dbReference>
<evidence type="ECO:0000256" key="9">
    <source>
        <dbReference type="HAMAP-Rule" id="MF_01463"/>
    </source>
</evidence>
<sequence>MIRANLWRIVLILAVLAVSTLLLLTRPIRLGLDLRGGTHVVLEAKPSAGTERVDNETMDRALAVVERRVNGLGVTEPIVQRQGQDRIIVELPGIDNPEQAIETIGKTALLEFKSPTGETLLTGADLARASLTQDQFGRPAVAIEFKPEAARKFEEATSRYVGQVLPILLDGEPISMPVVRTPISGGRAQIEGDFTIEEARHLVVQLNAGALPVPLEVAEVRTVGPTLGQESIERSVRAGIIGVALVFLYMLLYYRLPGGLADLALASYVLILMATVVALQATLTLPGIAGVLLSAGMAVDGNVLIFERIREGLREGKRVRAAVEDGFRGSLRTILDSNITTLIAAAALFYFGTGPIRGFGVTLSLGILVSMFTAVVLTRLLLDLYVARDPERAARQLLPGGAMSR</sequence>
<dbReference type="Gene3D" id="3.30.70.3220">
    <property type="match status" value="1"/>
</dbReference>
<evidence type="ECO:0000256" key="4">
    <source>
        <dbReference type="ARBA" id="ARBA00022692"/>
    </source>
</evidence>
<evidence type="ECO:0000256" key="7">
    <source>
        <dbReference type="ARBA" id="ARBA00023010"/>
    </source>
</evidence>
<feature type="transmembrane region" description="Helical" evidence="9">
    <location>
        <begin position="238"/>
        <end position="256"/>
    </location>
</feature>
<keyword evidence="3 9" id="KW-1003">Cell membrane</keyword>
<dbReference type="Gene3D" id="1.20.1640.10">
    <property type="entry name" value="Multidrug efflux transporter AcrB transmembrane domain"/>
    <property type="match status" value="1"/>
</dbReference>
<evidence type="ECO:0000259" key="12">
    <source>
        <dbReference type="Pfam" id="PF22599"/>
    </source>
</evidence>
<dbReference type="InterPro" id="IPR022645">
    <property type="entry name" value="SecD/SecF_bac"/>
</dbReference>
<organism evidence="13 14">
    <name type="scientific">Geochorda subterranea</name>
    <dbReference type="NCBI Taxonomy" id="3109564"/>
    <lineage>
        <taxon>Bacteria</taxon>
        <taxon>Bacillati</taxon>
        <taxon>Bacillota</taxon>
        <taxon>Limnochordia</taxon>
        <taxon>Limnochordales</taxon>
        <taxon>Geochordaceae</taxon>
        <taxon>Geochorda</taxon>
    </lineage>
</organism>
<dbReference type="Pfam" id="PF02355">
    <property type="entry name" value="SecD_SecF_C"/>
    <property type="match status" value="1"/>
</dbReference>
<comment type="subcellular location">
    <subcellularLocation>
        <location evidence="1 9">Cell membrane</location>
        <topology evidence="1 9">Multi-pass membrane protein</topology>
    </subcellularLocation>
</comment>
<evidence type="ECO:0000259" key="11">
    <source>
        <dbReference type="Pfam" id="PF21760"/>
    </source>
</evidence>
<dbReference type="RefSeq" id="WP_324667742.1">
    <property type="nucleotide sequence ID" value="NZ_CP141614.1"/>
</dbReference>
<feature type="domain" description="Protein export membrane protein SecD/SecF C-terminal" evidence="10">
    <location>
        <begin position="216"/>
        <end position="381"/>
    </location>
</feature>
<dbReference type="HAMAP" id="MF_01463_B">
    <property type="entry name" value="SecD_B"/>
    <property type="match status" value="1"/>
</dbReference>
<name>A0ABZ1BKZ3_9FIRM</name>
<dbReference type="NCBIfam" id="TIGR00916">
    <property type="entry name" value="2A0604s01"/>
    <property type="match status" value="1"/>
</dbReference>
<feature type="transmembrane region" description="Helical" evidence="9">
    <location>
        <begin position="334"/>
        <end position="353"/>
    </location>
</feature>
<dbReference type="InterPro" id="IPR055344">
    <property type="entry name" value="SecD_SecF_C_bact"/>
</dbReference>
<evidence type="ECO:0000259" key="10">
    <source>
        <dbReference type="Pfam" id="PF02355"/>
    </source>
</evidence>
<dbReference type="NCBIfam" id="TIGR01129">
    <property type="entry name" value="secD"/>
    <property type="match status" value="1"/>
</dbReference>
<comment type="function">
    <text evidence="9">Part of the Sec protein translocase complex. Interacts with the SecYEG preprotein conducting channel. SecDF uses the proton motive force (PMF) to complete protein translocation after the ATP-dependent function of SecA.</text>
</comment>
<dbReference type="Proteomes" id="UP001333102">
    <property type="component" value="Chromosome"/>
</dbReference>
<dbReference type="PANTHER" id="PTHR30081:SF1">
    <property type="entry name" value="PROTEIN TRANSLOCASE SUBUNIT SECD"/>
    <property type="match status" value="1"/>
</dbReference>
<dbReference type="InterPro" id="IPR005791">
    <property type="entry name" value="SecD"/>
</dbReference>
<gene>
    <name evidence="9 13" type="primary">secD</name>
    <name evidence="13" type="ORF">VLY81_08530</name>
</gene>
<feature type="transmembrane region" description="Helical" evidence="9">
    <location>
        <begin position="359"/>
        <end position="382"/>
    </location>
</feature>
<feature type="transmembrane region" description="Helical" evidence="9">
    <location>
        <begin position="268"/>
        <end position="293"/>
    </location>
</feature>
<accession>A0ABZ1BKZ3</accession>
<evidence type="ECO:0000256" key="5">
    <source>
        <dbReference type="ARBA" id="ARBA00022927"/>
    </source>
</evidence>
<evidence type="ECO:0000256" key="1">
    <source>
        <dbReference type="ARBA" id="ARBA00004651"/>
    </source>
</evidence>
<dbReference type="Pfam" id="PF07549">
    <property type="entry name" value="Sec_GG"/>
    <property type="match status" value="1"/>
</dbReference>
<dbReference type="PANTHER" id="PTHR30081">
    <property type="entry name" value="PROTEIN-EXPORT MEMBRANE PROTEIN SEC"/>
    <property type="match status" value="1"/>
</dbReference>
<evidence type="ECO:0000256" key="3">
    <source>
        <dbReference type="ARBA" id="ARBA00022475"/>
    </source>
</evidence>
<keyword evidence="8 9" id="KW-0472">Membrane</keyword>
<comment type="subunit">
    <text evidence="9">Forms a complex with SecF. Part of the essential Sec protein translocation apparatus which comprises SecA, SecYEG and auxiliary proteins SecDF. Other proteins may also be involved.</text>
</comment>
<evidence type="ECO:0000313" key="13">
    <source>
        <dbReference type="EMBL" id="WRP13497.1"/>
    </source>
</evidence>